<sequence>MTNSPHLARRLWRRIGTWLGIVSVASCSVPSSPPVEPGARPAPPPAPAAAPAKKPDATIVGVQPIIRTAAELRRHAAQRLVAANPGKVYLGKPPDPLLAIPVLEIELLPDGHIRRIEVLRRPSQAQDTIQLAIDAVKRAAPFGDLRHMHEARRFTETFLFDDDRRFKPRTLD</sequence>
<comment type="caution">
    <text evidence="2">The sequence shown here is derived from an EMBL/GenBank/DDBJ whole genome shotgun (WGS) entry which is preliminary data.</text>
</comment>
<keyword evidence="3" id="KW-1185">Reference proteome</keyword>
<dbReference type="RefSeq" id="WP_347705350.1">
    <property type="nucleotide sequence ID" value="NZ_JBDPZD010000003.1"/>
</dbReference>
<evidence type="ECO:0000256" key="1">
    <source>
        <dbReference type="SAM" id="MobiDB-lite"/>
    </source>
</evidence>
<dbReference type="EMBL" id="JBDPZD010000003">
    <property type="protein sequence ID" value="MEO3692535.1"/>
    <property type="molecule type" value="Genomic_DNA"/>
</dbReference>
<dbReference type="Gene3D" id="3.30.1150.10">
    <property type="match status" value="1"/>
</dbReference>
<evidence type="ECO:0008006" key="4">
    <source>
        <dbReference type="Google" id="ProtNLM"/>
    </source>
</evidence>
<feature type="compositionally biased region" description="Pro residues" evidence="1">
    <location>
        <begin position="31"/>
        <end position="48"/>
    </location>
</feature>
<proteinExistence type="predicted"/>
<reference evidence="2 3" key="1">
    <citation type="submission" date="2024-05" db="EMBL/GenBank/DDBJ databases">
        <title>Roseateles sp. DJS-2-20 16S ribosomal RNA gene Genome sequencing and assembly.</title>
        <authorList>
            <person name="Woo H."/>
        </authorList>
    </citation>
    <scope>NUCLEOTIDE SEQUENCE [LARGE SCALE GENOMIC DNA]</scope>
    <source>
        <strain evidence="2 3">DJS-2-20</strain>
    </source>
</reference>
<evidence type="ECO:0000313" key="3">
    <source>
        <dbReference type="Proteomes" id="UP001495147"/>
    </source>
</evidence>
<evidence type="ECO:0000313" key="2">
    <source>
        <dbReference type="EMBL" id="MEO3692535.1"/>
    </source>
</evidence>
<name>A0ABV0G4B4_9BURK</name>
<dbReference type="Proteomes" id="UP001495147">
    <property type="component" value="Unassembled WGS sequence"/>
</dbReference>
<gene>
    <name evidence="2" type="ORF">ABDJ85_13730</name>
</gene>
<accession>A0ABV0G4B4</accession>
<protein>
    <recommendedName>
        <fullName evidence="4">TonB C-terminal domain-containing protein</fullName>
    </recommendedName>
</protein>
<organism evidence="2 3">
    <name type="scientific">Roseateles paludis</name>
    <dbReference type="NCBI Taxonomy" id="3145238"/>
    <lineage>
        <taxon>Bacteria</taxon>
        <taxon>Pseudomonadati</taxon>
        <taxon>Pseudomonadota</taxon>
        <taxon>Betaproteobacteria</taxon>
        <taxon>Burkholderiales</taxon>
        <taxon>Sphaerotilaceae</taxon>
        <taxon>Roseateles</taxon>
    </lineage>
</organism>
<feature type="region of interest" description="Disordered" evidence="1">
    <location>
        <begin position="30"/>
        <end position="54"/>
    </location>
</feature>